<protein>
    <submittedName>
        <fullName evidence="1">Uncharacterized protein</fullName>
    </submittedName>
</protein>
<name>A0A5W5JD82_SALET</name>
<dbReference type="AlphaFoldDB" id="A0A5W5JD82"/>
<accession>A0A5W5JD82</accession>
<comment type="caution">
    <text evidence="1">The sequence shown here is derived from an EMBL/GenBank/DDBJ whole genome shotgun (WGS) entry which is preliminary data.</text>
</comment>
<sequence>MRNLFLLLFLVASPFFVQSESIERIEDQAKLAVKNEIIKQYKPGNCEKWKVLESSGQAKVGSALANCDGAFNPAFELSFSDVKVFQHENYNAVCGVVSGRTDVSKIGGRFVFTDGANNHVFIKLSKYPAFLMDESPLSKNMLKILDNQLQVESKVCKK</sequence>
<reference evidence="1" key="1">
    <citation type="submission" date="2018-06" db="EMBL/GenBank/DDBJ databases">
        <authorList>
            <person name="Ashton P.M."/>
            <person name="Dallman T."/>
            <person name="Nair S."/>
            <person name="De Pinna E."/>
            <person name="Peters T."/>
            <person name="Grant K."/>
        </authorList>
    </citation>
    <scope>NUCLEOTIDE SEQUENCE</scope>
    <source>
        <strain evidence="1">187601</strain>
    </source>
</reference>
<organism evidence="1">
    <name type="scientific">Salmonella enterica subsp. enterica serovar Saintpaul</name>
    <dbReference type="NCBI Taxonomy" id="90105"/>
    <lineage>
        <taxon>Bacteria</taxon>
        <taxon>Pseudomonadati</taxon>
        <taxon>Pseudomonadota</taxon>
        <taxon>Gammaproteobacteria</taxon>
        <taxon>Enterobacterales</taxon>
        <taxon>Enterobacteriaceae</taxon>
        <taxon>Salmonella</taxon>
    </lineage>
</organism>
<proteinExistence type="predicted"/>
<evidence type="ECO:0000313" key="1">
    <source>
        <dbReference type="EMBL" id="EBX1943197.1"/>
    </source>
</evidence>
<dbReference type="EMBL" id="AAHKMO010000005">
    <property type="protein sequence ID" value="EBX1943197.1"/>
    <property type="molecule type" value="Genomic_DNA"/>
</dbReference>
<gene>
    <name evidence="1" type="ORF">DRD48_05840</name>
</gene>